<protein>
    <submittedName>
        <fullName evidence="1">Uncharacterized protein</fullName>
    </submittedName>
</protein>
<name>A0A330LZK5_9GAMM</name>
<dbReference type="KEGG" id="sbk:SHEWBE_1349"/>
<evidence type="ECO:0000313" key="1">
    <source>
        <dbReference type="EMBL" id="SQH75315.1"/>
    </source>
</evidence>
<accession>A0A330LZK5</accession>
<proteinExistence type="predicted"/>
<gene>
    <name evidence="1" type="ORF">SHEWBE_1349</name>
</gene>
<dbReference type="Proteomes" id="UP000250123">
    <property type="component" value="Chromosome SHEWBE"/>
</dbReference>
<reference evidence="2" key="1">
    <citation type="submission" date="2018-06" db="EMBL/GenBank/DDBJ databases">
        <authorList>
            <person name="Cea G.-C."/>
            <person name="William W."/>
        </authorList>
    </citation>
    <scope>NUCLEOTIDE SEQUENCE [LARGE SCALE GENOMIC DNA]</scope>
    <source>
        <strain evidence="2">DB21MT-2</strain>
    </source>
</reference>
<evidence type="ECO:0000313" key="2">
    <source>
        <dbReference type="Proteomes" id="UP000250123"/>
    </source>
</evidence>
<sequence length="50" mass="5251">MRSVELIMASFGPMPVEKNLLAQQGLACSELGGFVDVSADASWCLPRGAP</sequence>
<organism evidence="1 2">
    <name type="scientific">Shewanella benthica</name>
    <dbReference type="NCBI Taxonomy" id="43661"/>
    <lineage>
        <taxon>Bacteria</taxon>
        <taxon>Pseudomonadati</taxon>
        <taxon>Pseudomonadota</taxon>
        <taxon>Gammaproteobacteria</taxon>
        <taxon>Alteromonadales</taxon>
        <taxon>Shewanellaceae</taxon>
        <taxon>Shewanella</taxon>
    </lineage>
</organism>
<dbReference type="AlphaFoldDB" id="A0A330LZK5"/>
<dbReference type="EMBL" id="LS483452">
    <property type="protein sequence ID" value="SQH75315.1"/>
    <property type="molecule type" value="Genomic_DNA"/>
</dbReference>